<protein>
    <submittedName>
        <fullName evidence="2">Uncharacterized protein</fullName>
    </submittedName>
</protein>
<name>A0A0B1S4A0_OESDE</name>
<dbReference type="GO" id="GO:0005777">
    <property type="term" value="C:peroxisome"/>
    <property type="evidence" value="ECO:0007669"/>
    <property type="project" value="InterPro"/>
</dbReference>
<evidence type="ECO:0000256" key="1">
    <source>
        <dbReference type="SAM" id="MobiDB-lite"/>
    </source>
</evidence>
<dbReference type="EMBL" id="KN603362">
    <property type="protein sequence ID" value="KHJ79764.1"/>
    <property type="molecule type" value="Genomic_DNA"/>
</dbReference>
<dbReference type="AlphaFoldDB" id="A0A0B1S4A0"/>
<feature type="compositionally biased region" description="Basic and acidic residues" evidence="1">
    <location>
        <begin position="20"/>
        <end position="32"/>
    </location>
</feature>
<reference evidence="2 3" key="1">
    <citation type="submission" date="2014-03" db="EMBL/GenBank/DDBJ databases">
        <title>Draft genome of the hookworm Oesophagostomum dentatum.</title>
        <authorList>
            <person name="Mitreva M."/>
        </authorList>
    </citation>
    <scope>NUCLEOTIDE SEQUENCE [LARGE SCALE GENOMIC DNA]</scope>
    <source>
        <strain evidence="2 3">OD-Hann</strain>
    </source>
</reference>
<dbReference type="PANTHER" id="PTHR14918:SF3">
    <property type="entry name" value="KICSTOR COMPLEX PROTEIN SZT2"/>
    <property type="match status" value="1"/>
</dbReference>
<proteinExistence type="predicted"/>
<organism evidence="2 3">
    <name type="scientific">Oesophagostomum dentatum</name>
    <name type="common">Nodular worm</name>
    <dbReference type="NCBI Taxonomy" id="61180"/>
    <lineage>
        <taxon>Eukaryota</taxon>
        <taxon>Metazoa</taxon>
        <taxon>Ecdysozoa</taxon>
        <taxon>Nematoda</taxon>
        <taxon>Chromadorea</taxon>
        <taxon>Rhabditida</taxon>
        <taxon>Rhabditina</taxon>
        <taxon>Rhabditomorpha</taxon>
        <taxon>Strongyloidea</taxon>
        <taxon>Strongylidae</taxon>
        <taxon>Oesophagostomum</taxon>
    </lineage>
</organism>
<dbReference type="PANTHER" id="PTHR14918">
    <property type="entry name" value="KICSTOR COMPLEX PROTEIN SZT2"/>
    <property type="match status" value="1"/>
</dbReference>
<sequence>MASFSALFGEHPPRGWDGTFIERKNSEDRTPEDTFSAAGSLRRSDHPLDQFRLRYALNAELENEKIKNAEDKHVKNAHANEFPLFIYFMCSVEYPDRSMDTFPLTFLPTCIHEVLRESSSKPKNDFDVSKVAIRLDLYVMTWPDEKKTHHEDSDSESDEDTHSQRQIRFLAKLPKRARSVVSELMGKLNRLLELEAILMDSRKPNITLEKIVKISTYIERECAREKAYKSGQFETRFRRFPLVIQCEEAMNRLKDRMNGMYLEYCVLRRVADSNMYYCCQVEDIQAFERYARQKSGSKSDSCDTNELLRRDQLFDFWVILTIDDNIKLQFCQRETGRHDRIFELAWRKCRQTIRVINQELLLNRMFELRECDPLLMTNMVDMYGHDSSLDRSNTSSVSEDHEVDTHIAHGARFTFAPGYFACKLQAQLW</sequence>
<dbReference type="InterPro" id="IPR033228">
    <property type="entry name" value="SZT2"/>
</dbReference>
<dbReference type="OrthoDB" id="5861528at2759"/>
<gene>
    <name evidence="2" type="ORF">OESDEN_20579</name>
</gene>
<evidence type="ECO:0000313" key="3">
    <source>
        <dbReference type="Proteomes" id="UP000053660"/>
    </source>
</evidence>
<evidence type="ECO:0000313" key="2">
    <source>
        <dbReference type="EMBL" id="KHJ79764.1"/>
    </source>
</evidence>
<feature type="region of interest" description="Disordered" evidence="1">
    <location>
        <begin position="15"/>
        <end position="40"/>
    </location>
</feature>
<keyword evidence="3" id="KW-1185">Reference proteome</keyword>
<accession>A0A0B1S4A0</accession>
<dbReference type="Proteomes" id="UP000053660">
    <property type="component" value="Unassembled WGS sequence"/>
</dbReference>